<protein>
    <recommendedName>
        <fullName evidence="3">DRBM domain-containing protein</fullName>
    </recommendedName>
</protein>
<dbReference type="SUPFAM" id="SSF54768">
    <property type="entry name" value="dsRNA-binding domain-like"/>
    <property type="match status" value="1"/>
</dbReference>
<dbReference type="OrthoDB" id="3276724at2759"/>
<accession>A0A0C3Q0F2</accession>
<sequence length="112" mass="12719">MSCEHRKPYAEAAPLQLYFLSSPADPDHQYRMHINDWVQKRRLRVIISEPIAYGPSHNQTWVARLKVTDCWQCQDLVGQTYVAEGKTKAAANDTACKLLLQDCTARGLSKNS</sequence>
<proteinExistence type="predicted"/>
<gene>
    <name evidence="1" type="ORF">M407DRAFT_34583</name>
</gene>
<organism evidence="1 2">
    <name type="scientific">Tulasnella calospora MUT 4182</name>
    <dbReference type="NCBI Taxonomy" id="1051891"/>
    <lineage>
        <taxon>Eukaryota</taxon>
        <taxon>Fungi</taxon>
        <taxon>Dikarya</taxon>
        <taxon>Basidiomycota</taxon>
        <taxon>Agaricomycotina</taxon>
        <taxon>Agaricomycetes</taxon>
        <taxon>Cantharellales</taxon>
        <taxon>Tulasnellaceae</taxon>
        <taxon>Tulasnella</taxon>
    </lineage>
</organism>
<evidence type="ECO:0000313" key="2">
    <source>
        <dbReference type="Proteomes" id="UP000054248"/>
    </source>
</evidence>
<dbReference type="EMBL" id="KN823803">
    <property type="protein sequence ID" value="KIO15816.1"/>
    <property type="molecule type" value="Genomic_DNA"/>
</dbReference>
<evidence type="ECO:0000313" key="1">
    <source>
        <dbReference type="EMBL" id="KIO15816.1"/>
    </source>
</evidence>
<dbReference type="CDD" id="cd00048">
    <property type="entry name" value="DSRM_SF"/>
    <property type="match status" value="1"/>
</dbReference>
<reference evidence="1 2" key="1">
    <citation type="submission" date="2014-04" db="EMBL/GenBank/DDBJ databases">
        <authorList>
            <consortium name="DOE Joint Genome Institute"/>
            <person name="Kuo A."/>
            <person name="Girlanda M."/>
            <person name="Perotto S."/>
            <person name="Kohler A."/>
            <person name="Nagy L.G."/>
            <person name="Floudas D."/>
            <person name="Copeland A."/>
            <person name="Barry K.W."/>
            <person name="Cichocki N."/>
            <person name="Veneault-Fourrey C."/>
            <person name="LaButti K."/>
            <person name="Lindquist E.A."/>
            <person name="Lipzen A."/>
            <person name="Lundell T."/>
            <person name="Morin E."/>
            <person name="Murat C."/>
            <person name="Sun H."/>
            <person name="Tunlid A."/>
            <person name="Henrissat B."/>
            <person name="Grigoriev I.V."/>
            <person name="Hibbett D.S."/>
            <person name="Martin F."/>
            <person name="Nordberg H.P."/>
            <person name="Cantor M.N."/>
            <person name="Hua S.X."/>
        </authorList>
    </citation>
    <scope>NUCLEOTIDE SEQUENCE [LARGE SCALE GENOMIC DNA]</scope>
    <source>
        <strain evidence="1 2">MUT 4182</strain>
    </source>
</reference>
<name>A0A0C3Q0F2_9AGAM</name>
<dbReference type="Gene3D" id="3.30.160.20">
    <property type="match status" value="1"/>
</dbReference>
<evidence type="ECO:0008006" key="3">
    <source>
        <dbReference type="Google" id="ProtNLM"/>
    </source>
</evidence>
<reference evidence="2" key="2">
    <citation type="submission" date="2015-01" db="EMBL/GenBank/DDBJ databases">
        <title>Evolutionary Origins and Diversification of the Mycorrhizal Mutualists.</title>
        <authorList>
            <consortium name="DOE Joint Genome Institute"/>
            <consortium name="Mycorrhizal Genomics Consortium"/>
            <person name="Kohler A."/>
            <person name="Kuo A."/>
            <person name="Nagy L.G."/>
            <person name="Floudas D."/>
            <person name="Copeland A."/>
            <person name="Barry K.W."/>
            <person name="Cichocki N."/>
            <person name="Veneault-Fourrey C."/>
            <person name="LaButti K."/>
            <person name="Lindquist E.A."/>
            <person name="Lipzen A."/>
            <person name="Lundell T."/>
            <person name="Morin E."/>
            <person name="Murat C."/>
            <person name="Riley R."/>
            <person name="Ohm R."/>
            <person name="Sun H."/>
            <person name="Tunlid A."/>
            <person name="Henrissat B."/>
            <person name="Grigoriev I.V."/>
            <person name="Hibbett D.S."/>
            <person name="Martin F."/>
        </authorList>
    </citation>
    <scope>NUCLEOTIDE SEQUENCE [LARGE SCALE GENOMIC DNA]</scope>
    <source>
        <strain evidence="2">MUT 4182</strain>
    </source>
</reference>
<keyword evidence="2" id="KW-1185">Reference proteome</keyword>
<dbReference type="AlphaFoldDB" id="A0A0C3Q0F2"/>
<dbReference type="Proteomes" id="UP000054248">
    <property type="component" value="Unassembled WGS sequence"/>
</dbReference>
<dbReference type="HOGENOM" id="CLU_172027_0_0_1"/>